<protein>
    <submittedName>
        <fullName evidence="2">Predicted protein</fullName>
    </submittedName>
</protein>
<evidence type="ECO:0000313" key="2">
    <source>
        <dbReference type="EMBL" id="EEH53015.1"/>
    </source>
</evidence>
<proteinExistence type="predicted"/>
<organism evidence="3">
    <name type="scientific">Micromonas pusilla (strain CCMP1545)</name>
    <name type="common">Picoplanktonic green alga</name>
    <dbReference type="NCBI Taxonomy" id="564608"/>
    <lineage>
        <taxon>Eukaryota</taxon>
        <taxon>Viridiplantae</taxon>
        <taxon>Chlorophyta</taxon>
        <taxon>Mamiellophyceae</taxon>
        <taxon>Mamiellales</taxon>
        <taxon>Mamiellaceae</taxon>
        <taxon>Micromonas</taxon>
    </lineage>
</organism>
<dbReference type="OMA" id="RTASSHM"/>
<name>C1N4Y6_MICPC</name>
<dbReference type="AlphaFoldDB" id="C1N4Y6"/>
<keyword evidence="3" id="KW-1185">Reference proteome</keyword>
<keyword evidence="1" id="KW-0812">Transmembrane</keyword>
<dbReference type="KEGG" id="mpp:MICPUCDRAFT_52724"/>
<dbReference type="GeneID" id="9688316"/>
<feature type="transmembrane region" description="Helical" evidence="1">
    <location>
        <begin position="133"/>
        <end position="156"/>
    </location>
</feature>
<dbReference type="RefSeq" id="XP_003063076.1">
    <property type="nucleotide sequence ID" value="XM_003063030.1"/>
</dbReference>
<dbReference type="Proteomes" id="UP000001876">
    <property type="component" value="Unassembled WGS sequence"/>
</dbReference>
<feature type="transmembrane region" description="Helical" evidence="1">
    <location>
        <begin position="105"/>
        <end position="121"/>
    </location>
</feature>
<dbReference type="OrthoDB" id="194884at2759"/>
<dbReference type="eggNOG" id="ENOG502SXQK">
    <property type="taxonomic scope" value="Eukaryota"/>
</dbReference>
<sequence>MPLSRTASSHMLNMTHNFSKTSMPWGPRRSILAGGSGIFFFLPGVFATGAMKGWIYLAFWIQGVVSFMSDYWTCGMDSAWHGADRWMATIMTLGMMWFAHDRLSFWHAALALPPLFCLYLSKRAVLAADWGKFVLWHTLWHVGGVSGASYIMWLMYDQPALGDVVGNIASVVVDVVGAVGENASAAMTWAGGGSEL</sequence>
<gene>
    <name evidence="2" type="ORF">MICPUCDRAFT_52724</name>
</gene>
<accession>C1N4Y6</accession>
<reference evidence="2 3" key="1">
    <citation type="journal article" date="2009" name="Science">
        <title>Green evolution and dynamic adaptations revealed by genomes of the marine picoeukaryotes Micromonas.</title>
        <authorList>
            <person name="Worden A.Z."/>
            <person name="Lee J.H."/>
            <person name="Mock T."/>
            <person name="Rouze P."/>
            <person name="Simmons M.P."/>
            <person name="Aerts A.L."/>
            <person name="Allen A.E."/>
            <person name="Cuvelier M.L."/>
            <person name="Derelle E."/>
            <person name="Everett M.V."/>
            <person name="Foulon E."/>
            <person name="Grimwood J."/>
            <person name="Gundlach H."/>
            <person name="Henrissat B."/>
            <person name="Napoli C."/>
            <person name="McDonald S.M."/>
            <person name="Parker M.S."/>
            <person name="Rombauts S."/>
            <person name="Salamov A."/>
            <person name="Von Dassow P."/>
            <person name="Badger J.H."/>
            <person name="Coutinho P.M."/>
            <person name="Demir E."/>
            <person name="Dubchak I."/>
            <person name="Gentemann C."/>
            <person name="Eikrem W."/>
            <person name="Gready J.E."/>
            <person name="John U."/>
            <person name="Lanier W."/>
            <person name="Lindquist E.A."/>
            <person name="Lucas S."/>
            <person name="Mayer K.F."/>
            <person name="Moreau H."/>
            <person name="Not F."/>
            <person name="Otillar R."/>
            <person name="Panaud O."/>
            <person name="Pangilinan J."/>
            <person name="Paulsen I."/>
            <person name="Piegu B."/>
            <person name="Poliakov A."/>
            <person name="Robbens S."/>
            <person name="Schmutz J."/>
            <person name="Toulza E."/>
            <person name="Wyss T."/>
            <person name="Zelensky A."/>
            <person name="Zhou K."/>
            <person name="Armbrust E.V."/>
            <person name="Bhattacharya D."/>
            <person name="Goodenough U.W."/>
            <person name="Van de Peer Y."/>
            <person name="Grigoriev I.V."/>
        </authorList>
    </citation>
    <scope>NUCLEOTIDE SEQUENCE [LARGE SCALE GENOMIC DNA]</scope>
    <source>
        <strain evidence="2 3">CCMP1545</strain>
    </source>
</reference>
<evidence type="ECO:0000256" key="1">
    <source>
        <dbReference type="SAM" id="Phobius"/>
    </source>
</evidence>
<evidence type="ECO:0000313" key="3">
    <source>
        <dbReference type="Proteomes" id="UP000001876"/>
    </source>
</evidence>
<keyword evidence="1" id="KW-1133">Transmembrane helix</keyword>
<dbReference type="EMBL" id="GG663747">
    <property type="protein sequence ID" value="EEH53015.1"/>
    <property type="molecule type" value="Genomic_DNA"/>
</dbReference>
<keyword evidence="1" id="KW-0472">Membrane</keyword>